<feature type="region of interest" description="Disordered" evidence="1">
    <location>
        <begin position="1"/>
        <end position="31"/>
    </location>
</feature>
<evidence type="ECO:0000313" key="3">
    <source>
        <dbReference type="Proteomes" id="UP000204584"/>
    </source>
</evidence>
<sequence>MQRESTAGPFFRPSAIRSRSAAPRRPSRPKSFAHFPTCGHIVFLRSTKKSRFAHTIPMYPFSLRPQYVSPIPASVRQHGDYVFPLRDDRTRSSRPSPYVRDALRRPEDDRLALVPWTGQPRVPPSRARLLDAGSPHGDAYMARDSKFSRVHAPLFEIAVPDLRKVVLDFDGHPAAFDAAELAAALSSHGIIVVDDRAWLVDPEDRVAIETISEGADQVRSRSSDGLRVAIGAGSLKGLTHLVRSMEDAHRGAAPKPRTLVVWDDVTERGPSRPSRLNDIMERGRHVRPQLTCLGRPV</sequence>
<keyword evidence="3" id="KW-1185">Reference proteome</keyword>
<evidence type="ECO:0000313" key="2">
    <source>
        <dbReference type="EMBL" id="AGO85770.2"/>
    </source>
</evidence>
<organism evidence="2 3">
    <name type="scientific">Pandoravirus salinus</name>
    <dbReference type="NCBI Taxonomy" id="1349410"/>
    <lineage>
        <taxon>Viruses</taxon>
        <taxon>Pandoravirus</taxon>
    </lineage>
</organism>
<dbReference type="GeneID" id="16607557"/>
<reference evidence="2 3" key="1">
    <citation type="journal article" date="2013" name="Science">
        <title>Pandoraviruses: amoeba viruses with genomes up to 2.5 Mb reaching that of parasitic eukaryotes.</title>
        <authorList>
            <person name="Philippe N."/>
            <person name="Legendre M."/>
            <person name="Doutre G."/>
            <person name="Coute Y."/>
            <person name="Poirot O."/>
            <person name="Lescot M."/>
            <person name="Arslan D."/>
            <person name="Seltzer V."/>
            <person name="Bertaux L."/>
            <person name="Bruley C."/>
            <person name="Garin J."/>
            <person name="Claverie J.M."/>
            <person name="Abergel C."/>
        </authorList>
    </citation>
    <scope>NUCLEOTIDE SEQUENCE [LARGE SCALE GENOMIC DNA]</scope>
</reference>
<gene>
    <name evidence="2" type="ORF">psal_cds_1367</name>
</gene>
<evidence type="ECO:0000256" key="1">
    <source>
        <dbReference type="SAM" id="MobiDB-lite"/>
    </source>
</evidence>
<proteinExistence type="predicted"/>
<dbReference type="KEGG" id="vg:16607557"/>
<dbReference type="Proteomes" id="UP000204584">
    <property type="component" value="Segment"/>
</dbReference>
<feature type="compositionally biased region" description="Low complexity" evidence="1">
    <location>
        <begin position="9"/>
        <end position="31"/>
    </location>
</feature>
<protein>
    <submittedName>
        <fullName evidence="2">Uncharacterized protein</fullName>
    </submittedName>
</protein>
<dbReference type="EMBL" id="KC977571">
    <property type="protein sequence ID" value="AGO85770.2"/>
    <property type="molecule type" value="Genomic_DNA"/>
</dbReference>
<accession>S4W5U6</accession>
<dbReference type="RefSeq" id="YP_008438849.2">
    <property type="nucleotide sequence ID" value="NC_022098.1"/>
</dbReference>
<name>S4W5U6_9VIRU</name>